<dbReference type="Proteomes" id="UP001501771">
    <property type="component" value="Unassembled WGS sequence"/>
</dbReference>
<dbReference type="EMBL" id="BAAAQR010000002">
    <property type="protein sequence ID" value="GAA2140827.1"/>
    <property type="molecule type" value="Genomic_DNA"/>
</dbReference>
<reference evidence="2 3" key="1">
    <citation type="journal article" date="2019" name="Int. J. Syst. Evol. Microbiol.">
        <title>The Global Catalogue of Microorganisms (GCM) 10K type strain sequencing project: providing services to taxonomists for standard genome sequencing and annotation.</title>
        <authorList>
            <consortium name="The Broad Institute Genomics Platform"/>
            <consortium name="The Broad Institute Genome Sequencing Center for Infectious Disease"/>
            <person name="Wu L."/>
            <person name="Ma J."/>
        </authorList>
    </citation>
    <scope>NUCLEOTIDE SEQUENCE [LARGE SCALE GENOMIC DNA]</scope>
    <source>
        <strain evidence="2 3">JCM 16022</strain>
    </source>
</reference>
<dbReference type="RefSeq" id="WP_344148743.1">
    <property type="nucleotide sequence ID" value="NZ_BAAAQR010000002.1"/>
</dbReference>
<keyword evidence="1" id="KW-0732">Signal</keyword>
<feature type="signal peptide" evidence="1">
    <location>
        <begin position="1"/>
        <end position="25"/>
    </location>
</feature>
<evidence type="ECO:0000256" key="1">
    <source>
        <dbReference type="SAM" id="SignalP"/>
    </source>
</evidence>
<name>A0ABN2ZE62_9ACTN</name>
<evidence type="ECO:0000313" key="2">
    <source>
        <dbReference type="EMBL" id="GAA2140827.1"/>
    </source>
</evidence>
<gene>
    <name evidence="2" type="ORF">GCM10009844_10810</name>
</gene>
<evidence type="ECO:0000313" key="3">
    <source>
        <dbReference type="Proteomes" id="UP001501771"/>
    </source>
</evidence>
<keyword evidence="3" id="KW-1185">Reference proteome</keyword>
<comment type="caution">
    <text evidence="2">The sequence shown here is derived from an EMBL/GenBank/DDBJ whole genome shotgun (WGS) entry which is preliminary data.</text>
</comment>
<feature type="chain" id="PRO_5046530885" evidence="1">
    <location>
        <begin position="26"/>
        <end position="174"/>
    </location>
</feature>
<sequence length="174" mass="17373">MIRARHAATALLTGALVVTGGGAFAAQKTVKDAADDAAPAADITRVTVKNTEKKLVVHTKLQKASAGRSHVVATLTPATEGAATYVARTVQAGPGKKVGATLETTAADATEPTAVDCSGIKASVSSGRSGQVVVSVPQACFGDDAGTFTVDVVTETAAGEVADEVPTTLKVKQG</sequence>
<organism evidence="2 3">
    <name type="scientific">Nocardioides koreensis</name>
    <dbReference type="NCBI Taxonomy" id="433651"/>
    <lineage>
        <taxon>Bacteria</taxon>
        <taxon>Bacillati</taxon>
        <taxon>Actinomycetota</taxon>
        <taxon>Actinomycetes</taxon>
        <taxon>Propionibacteriales</taxon>
        <taxon>Nocardioidaceae</taxon>
        <taxon>Nocardioides</taxon>
    </lineage>
</organism>
<proteinExistence type="predicted"/>
<accession>A0ABN2ZE62</accession>
<protein>
    <submittedName>
        <fullName evidence="2">Uncharacterized protein</fullName>
    </submittedName>
</protein>